<dbReference type="SUPFAM" id="SSF48498">
    <property type="entry name" value="Tetracyclin repressor-like, C-terminal domain"/>
    <property type="match status" value="1"/>
</dbReference>
<keyword evidence="3" id="KW-0804">Transcription</keyword>
<keyword evidence="1" id="KW-0805">Transcription regulation</keyword>
<name>A0A3B0ZNF1_9ZZZZ</name>
<accession>A0A3B0ZNF1</accession>
<dbReference type="PANTHER" id="PTHR47506">
    <property type="entry name" value="TRANSCRIPTIONAL REGULATORY PROTEIN"/>
    <property type="match status" value="1"/>
</dbReference>
<dbReference type="Pfam" id="PF16925">
    <property type="entry name" value="TetR_C_13"/>
    <property type="match status" value="1"/>
</dbReference>
<dbReference type="PROSITE" id="PS50977">
    <property type="entry name" value="HTH_TETR_2"/>
    <property type="match status" value="1"/>
</dbReference>
<protein>
    <recommendedName>
        <fullName evidence="4">HTH tetR-type domain-containing protein</fullName>
    </recommendedName>
</protein>
<dbReference type="GO" id="GO:0003677">
    <property type="term" value="F:DNA binding"/>
    <property type="evidence" value="ECO:0007669"/>
    <property type="project" value="UniProtKB-KW"/>
</dbReference>
<dbReference type="SUPFAM" id="SSF46689">
    <property type="entry name" value="Homeodomain-like"/>
    <property type="match status" value="1"/>
</dbReference>
<evidence type="ECO:0000256" key="1">
    <source>
        <dbReference type="ARBA" id="ARBA00023015"/>
    </source>
</evidence>
<sequence>MKPMAGREKQFDQGVALNNALNIFWAKGFEATSMQELVDAMGVNRASMYQTYGNKSELFNAAIDQYISHSLDYIKDMLEASGSPLANLKQLFIQLVEQSLATNMSGCFIGNTAAELGPHDSVVAAKVRYFWEQFEALFSTALQRAIEHGELPRKANTQKLAALINSTLQGLIIKTKANIDKDKLRDDIDLLFSLINFRFE</sequence>
<dbReference type="InterPro" id="IPR011075">
    <property type="entry name" value="TetR_C"/>
</dbReference>
<evidence type="ECO:0000256" key="3">
    <source>
        <dbReference type="ARBA" id="ARBA00023163"/>
    </source>
</evidence>
<dbReference type="AlphaFoldDB" id="A0A3B0ZNF1"/>
<gene>
    <name evidence="5" type="ORF">MNBD_GAMMA23-495</name>
</gene>
<dbReference type="EMBL" id="UOFT01000032">
    <property type="protein sequence ID" value="VAW93201.1"/>
    <property type="molecule type" value="Genomic_DNA"/>
</dbReference>
<keyword evidence="2" id="KW-0238">DNA-binding</keyword>
<evidence type="ECO:0000256" key="2">
    <source>
        <dbReference type="ARBA" id="ARBA00023125"/>
    </source>
</evidence>
<dbReference type="Gene3D" id="1.10.10.60">
    <property type="entry name" value="Homeodomain-like"/>
    <property type="match status" value="1"/>
</dbReference>
<reference evidence="5" key="1">
    <citation type="submission" date="2018-06" db="EMBL/GenBank/DDBJ databases">
        <authorList>
            <person name="Zhirakovskaya E."/>
        </authorList>
    </citation>
    <scope>NUCLEOTIDE SEQUENCE</scope>
</reference>
<evidence type="ECO:0000259" key="4">
    <source>
        <dbReference type="PROSITE" id="PS50977"/>
    </source>
</evidence>
<evidence type="ECO:0000313" key="5">
    <source>
        <dbReference type="EMBL" id="VAW93201.1"/>
    </source>
</evidence>
<dbReference type="PANTHER" id="PTHR47506:SF10">
    <property type="entry name" value="TRANSCRIPTIONAL REGULATORY PROTEIN"/>
    <property type="match status" value="1"/>
</dbReference>
<dbReference type="InterPro" id="IPR009057">
    <property type="entry name" value="Homeodomain-like_sf"/>
</dbReference>
<dbReference type="InterPro" id="IPR036271">
    <property type="entry name" value="Tet_transcr_reg_TetR-rel_C_sf"/>
</dbReference>
<organism evidence="5">
    <name type="scientific">hydrothermal vent metagenome</name>
    <dbReference type="NCBI Taxonomy" id="652676"/>
    <lineage>
        <taxon>unclassified sequences</taxon>
        <taxon>metagenomes</taxon>
        <taxon>ecological metagenomes</taxon>
    </lineage>
</organism>
<dbReference type="InterPro" id="IPR001647">
    <property type="entry name" value="HTH_TetR"/>
</dbReference>
<dbReference type="Gene3D" id="1.10.357.10">
    <property type="entry name" value="Tetracycline Repressor, domain 2"/>
    <property type="match status" value="1"/>
</dbReference>
<feature type="domain" description="HTH tetR-type" evidence="4">
    <location>
        <begin position="10"/>
        <end position="70"/>
    </location>
</feature>
<proteinExistence type="predicted"/>
<dbReference type="Pfam" id="PF00440">
    <property type="entry name" value="TetR_N"/>
    <property type="match status" value="1"/>
</dbReference>